<feature type="transmembrane region" description="Helical" evidence="4">
    <location>
        <begin position="82"/>
        <end position="99"/>
    </location>
</feature>
<accession>A0A1G7E924</accession>
<evidence type="ECO:0000313" key="6">
    <source>
        <dbReference type="Proteomes" id="UP000198922"/>
    </source>
</evidence>
<proteinExistence type="predicted"/>
<protein>
    <submittedName>
        <fullName evidence="5">Predicted arabinose efflux permease, MFS family</fullName>
    </submittedName>
</protein>
<keyword evidence="3 4" id="KW-0472">Membrane</keyword>
<evidence type="ECO:0000256" key="1">
    <source>
        <dbReference type="ARBA" id="ARBA00022692"/>
    </source>
</evidence>
<dbReference type="AlphaFoldDB" id="A0A1G7E924"/>
<name>A0A1G7E924_9RHOB</name>
<evidence type="ECO:0000256" key="3">
    <source>
        <dbReference type="ARBA" id="ARBA00023136"/>
    </source>
</evidence>
<keyword evidence="6" id="KW-1185">Reference proteome</keyword>
<dbReference type="Proteomes" id="UP000198922">
    <property type="component" value="Unassembled WGS sequence"/>
</dbReference>
<dbReference type="Pfam" id="PF07690">
    <property type="entry name" value="MFS_1"/>
    <property type="match status" value="1"/>
</dbReference>
<dbReference type="InterPro" id="IPR036259">
    <property type="entry name" value="MFS_trans_sf"/>
</dbReference>
<dbReference type="InterPro" id="IPR011701">
    <property type="entry name" value="MFS"/>
</dbReference>
<dbReference type="OrthoDB" id="9808182at2"/>
<feature type="transmembrane region" description="Helical" evidence="4">
    <location>
        <begin position="145"/>
        <end position="163"/>
    </location>
</feature>
<keyword evidence="1 4" id="KW-0812">Transmembrane</keyword>
<dbReference type="GO" id="GO:0022857">
    <property type="term" value="F:transmembrane transporter activity"/>
    <property type="evidence" value="ECO:0007669"/>
    <property type="project" value="InterPro"/>
</dbReference>
<dbReference type="EMBL" id="FNAT01000003">
    <property type="protein sequence ID" value="SDE60162.1"/>
    <property type="molecule type" value="Genomic_DNA"/>
</dbReference>
<feature type="transmembrane region" description="Helical" evidence="4">
    <location>
        <begin position="254"/>
        <end position="275"/>
    </location>
</feature>
<feature type="transmembrane region" description="Helical" evidence="4">
    <location>
        <begin position="307"/>
        <end position="331"/>
    </location>
</feature>
<feature type="transmembrane region" description="Helical" evidence="4">
    <location>
        <begin position="282"/>
        <end position="301"/>
    </location>
</feature>
<feature type="transmembrane region" description="Helical" evidence="4">
    <location>
        <begin position="343"/>
        <end position="364"/>
    </location>
</feature>
<dbReference type="RefSeq" id="WP_090111653.1">
    <property type="nucleotide sequence ID" value="NZ_FNAT01000003.1"/>
</dbReference>
<feature type="transmembrane region" description="Helical" evidence="4">
    <location>
        <begin position="219"/>
        <end position="242"/>
    </location>
</feature>
<evidence type="ECO:0000256" key="4">
    <source>
        <dbReference type="SAM" id="Phobius"/>
    </source>
</evidence>
<evidence type="ECO:0000313" key="5">
    <source>
        <dbReference type="EMBL" id="SDE60162.1"/>
    </source>
</evidence>
<dbReference type="SUPFAM" id="SSF103473">
    <property type="entry name" value="MFS general substrate transporter"/>
    <property type="match status" value="1"/>
</dbReference>
<feature type="transmembrane region" description="Helical" evidence="4">
    <location>
        <begin position="169"/>
        <end position="188"/>
    </location>
</feature>
<dbReference type="STRING" id="521013.SAMN04488567_2058"/>
<sequence length="403" mass="42612">MVTPRAPIYLTHSPTPRIADFARLAALEAGVRALMLSVMPLALYRAFGDAALISAIYLAVGVSSLCAGLMLPWINRRVARRWLFSGVGLFYGLGCGLALTGRPGLLALGLAANALATVLWMVCFNAYVLDHIARVDLGRTESTRLVYSAGSWMVGPALGVLLLDWWYPAPFLLAGALALVVVAVFWRMRLGNGRQIARARGPAPNPLAFLGRFRAQPRLVAGWLFAVIRSCGWWVYIVYLPIFCIEAGLGDRLGGIMLSVSNALLFTTPLMLRMVQRTSVRFAVRASFAASAVLFVAAALVSGAPWAALSALMAGSVCLVMLDVCGGLPFLMAVKPSERTEMAAVYASFRDVSGILTPAVAGLLLTVAPVAAVFAACGAGMGVASAIAAKLHPRLGAPRPLNA</sequence>
<reference evidence="6" key="1">
    <citation type="submission" date="2016-10" db="EMBL/GenBank/DDBJ databases">
        <authorList>
            <person name="Varghese N."/>
            <person name="Submissions S."/>
        </authorList>
    </citation>
    <scope>NUCLEOTIDE SEQUENCE [LARGE SCALE GENOMIC DNA]</scope>
    <source>
        <strain evidence="6">DSM 21424</strain>
    </source>
</reference>
<feature type="transmembrane region" description="Helical" evidence="4">
    <location>
        <begin position="105"/>
        <end position="124"/>
    </location>
</feature>
<gene>
    <name evidence="5" type="ORF">SAMN04488567_2058</name>
</gene>
<feature type="transmembrane region" description="Helical" evidence="4">
    <location>
        <begin position="21"/>
        <end position="44"/>
    </location>
</feature>
<keyword evidence="2 4" id="KW-1133">Transmembrane helix</keyword>
<evidence type="ECO:0000256" key="2">
    <source>
        <dbReference type="ARBA" id="ARBA00022989"/>
    </source>
</evidence>
<feature type="transmembrane region" description="Helical" evidence="4">
    <location>
        <begin position="50"/>
        <end position="70"/>
    </location>
</feature>
<dbReference type="Gene3D" id="1.20.1250.20">
    <property type="entry name" value="MFS general substrate transporter like domains"/>
    <property type="match status" value="2"/>
</dbReference>
<organism evidence="5 6">
    <name type="scientific">Limimaricola pyoseonensis</name>
    <dbReference type="NCBI Taxonomy" id="521013"/>
    <lineage>
        <taxon>Bacteria</taxon>
        <taxon>Pseudomonadati</taxon>
        <taxon>Pseudomonadota</taxon>
        <taxon>Alphaproteobacteria</taxon>
        <taxon>Rhodobacterales</taxon>
        <taxon>Paracoccaceae</taxon>
        <taxon>Limimaricola</taxon>
    </lineage>
</organism>